<sequence length="190" mass="20446">MREGGTARGGVRRRVRPCVLYDGSLHHLHPPPPLSPLFHSFKTLSIAFPRSPALTDCATLALQDGGAPLAEAFPTALVRHIHTAERHTCGLRGLSASLPAAASQRNTDTPPENLPPLPHTHTHTARAKTSIQLLSLLGGRGRGEWPEPASSCYRRWGKLKKSTAVQKYAVLKGPRPPIRSALPIPPNTGV</sequence>
<reference evidence="2" key="1">
    <citation type="submission" date="2021-07" db="EMBL/GenBank/DDBJ databases">
        <authorList>
            <person name="Catto M.A."/>
            <person name="Jacobson A."/>
            <person name="Kennedy G."/>
            <person name="Labadie P."/>
            <person name="Hunt B.G."/>
            <person name="Srinivasan R."/>
        </authorList>
    </citation>
    <scope>NUCLEOTIDE SEQUENCE</scope>
    <source>
        <strain evidence="2">PL_HMW_Pooled</strain>
        <tissue evidence="2">Head</tissue>
    </source>
</reference>
<proteinExistence type="predicted"/>
<dbReference type="Proteomes" id="UP001219518">
    <property type="component" value="Unassembled WGS sequence"/>
</dbReference>
<protein>
    <submittedName>
        <fullName evidence="2">Uncharacterized protein</fullName>
    </submittedName>
</protein>
<comment type="caution">
    <text evidence="2">The sequence shown here is derived from an EMBL/GenBank/DDBJ whole genome shotgun (WGS) entry which is preliminary data.</text>
</comment>
<accession>A0AAE1HD18</accession>
<dbReference type="EMBL" id="JAHWGI010000926">
    <property type="protein sequence ID" value="KAK3918270.1"/>
    <property type="molecule type" value="Genomic_DNA"/>
</dbReference>
<evidence type="ECO:0000313" key="4">
    <source>
        <dbReference type="Proteomes" id="UP001219518"/>
    </source>
</evidence>
<name>A0AAE1HD18_9NEOP</name>
<keyword evidence="4" id="KW-1185">Reference proteome</keyword>
<feature type="region of interest" description="Disordered" evidence="1">
    <location>
        <begin position="100"/>
        <end position="126"/>
    </location>
</feature>
<dbReference type="EMBL" id="JAHWGI010001142">
    <property type="protein sequence ID" value="KAK3923117.1"/>
    <property type="molecule type" value="Genomic_DNA"/>
</dbReference>
<evidence type="ECO:0000313" key="3">
    <source>
        <dbReference type="EMBL" id="KAK3923117.1"/>
    </source>
</evidence>
<reference evidence="2" key="2">
    <citation type="journal article" date="2023" name="BMC Genomics">
        <title>Pest status, molecular evolution, and epigenetic factors derived from the genome assembly of Frankliniella fusca, a thysanopteran phytovirus vector.</title>
        <authorList>
            <person name="Catto M.A."/>
            <person name="Labadie P.E."/>
            <person name="Jacobson A.L."/>
            <person name="Kennedy G.G."/>
            <person name="Srinivasan R."/>
            <person name="Hunt B.G."/>
        </authorList>
    </citation>
    <scope>NUCLEOTIDE SEQUENCE</scope>
    <source>
        <strain evidence="2">PL_HMW_Pooled</strain>
    </source>
</reference>
<gene>
    <name evidence="3" type="ORF">KUF71_000199</name>
    <name evidence="2" type="ORF">KUF71_026345</name>
</gene>
<evidence type="ECO:0000313" key="2">
    <source>
        <dbReference type="EMBL" id="KAK3918270.1"/>
    </source>
</evidence>
<evidence type="ECO:0000256" key="1">
    <source>
        <dbReference type="SAM" id="MobiDB-lite"/>
    </source>
</evidence>
<dbReference type="AlphaFoldDB" id="A0AAE1HD18"/>
<organism evidence="2 4">
    <name type="scientific">Frankliniella fusca</name>
    <dbReference type="NCBI Taxonomy" id="407009"/>
    <lineage>
        <taxon>Eukaryota</taxon>
        <taxon>Metazoa</taxon>
        <taxon>Ecdysozoa</taxon>
        <taxon>Arthropoda</taxon>
        <taxon>Hexapoda</taxon>
        <taxon>Insecta</taxon>
        <taxon>Pterygota</taxon>
        <taxon>Neoptera</taxon>
        <taxon>Paraneoptera</taxon>
        <taxon>Thysanoptera</taxon>
        <taxon>Terebrantia</taxon>
        <taxon>Thripoidea</taxon>
        <taxon>Thripidae</taxon>
        <taxon>Frankliniella</taxon>
    </lineage>
</organism>